<dbReference type="EMBL" id="QXFX01001904">
    <property type="protein sequence ID" value="KAE9083192.1"/>
    <property type="molecule type" value="Genomic_DNA"/>
</dbReference>
<organism evidence="11 14">
    <name type="scientific">Phytophthora fragariae</name>
    <dbReference type="NCBI Taxonomy" id="53985"/>
    <lineage>
        <taxon>Eukaryota</taxon>
        <taxon>Sar</taxon>
        <taxon>Stramenopiles</taxon>
        <taxon>Oomycota</taxon>
        <taxon>Peronosporomycetes</taxon>
        <taxon>Peronosporales</taxon>
        <taxon>Peronosporaceae</taxon>
        <taxon>Phytophthora</taxon>
    </lineage>
</organism>
<evidence type="ECO:0000259" key="4">
    <source>
        <dbReference type="Pfam" id="PF20147"/>
    </source>
</evidence>
<dbReference type="OrthoDB" id="126296at2759"/>
<name>A0A6A4BW24_9STRA</name>
<evidence type="ECO:0000313" key="17">
    <source>
        <dbReference type="Proteomes" id="UP000476176"/>
    </source>
</evidence>
<dbReference type="Pfam" id="PF20147">
    <property type="entry name" value="Crinkler"/>
    <property type="match status" value="1"/>
</dbReference>
<evidence type="ECO:0000313" key="15">
    <source>
        <dbReference type="Proteomes" id="UP000440732"/>
    </source>
</evidence>
<dbReference type="Proteomes" id="UP000440732">
    <property type="component" value="Unassembled WGS sequence"/>
</dbReference>
<dbReference type="GO" id="GO:0005576">
    <property type="term" value="C:extracellular region"/>
    <property type="evidence" value="ECO:0007669"/>
    <property type="project" value="UniProtKB-SubCell"/>
</dbReference>
<evidence type="ECO:0000313" key="7">
    <source>
        <dbReference type="EMBL" id="KAE9083192.1"/>
    </source>
</evidence>
<evidence type="ECO:0000313" key="12">
    <source>
        <dbReference type="Proteomes" id="UP000429523"/>
    </source>
</evidence>
<dbReference type="Proteomes" id="UP000437068">
    <property type="component" value="Unassembled WGS sequence"/>
</dbReference>
<proteinExistence type="predicted"/>
<feature type="domain" description="Crinkler effector protein N-terminal" evidence="4">
    <location>
        <begin position="1"/>
        <end position="99"/>
    </location>
</feature>
<dbReference type="Proteomes" id="UP000433483">
    <property type="component" value="Unassembled WGS sequence"/>
</dbReference>
<dbReference type="Proteomes" id="UP000429523">
    <property type="component" value="Unassembled WGS sequence"/>
</dbReference>
<dbReference type="InterPro" id="IPR045379">
    <property type="entry name" value="Crinkler_N"/>
</dbReference>
<evidence type="ECO:0000313" key="14">
    <source>
        <dbReference type="Proteomes" id="UP000437068"/>
    </source>
</evidence>
<dbReference type="GO" id="GO:0043657">
    <property type="term" value="C:host cell"/>
    <property type="evidence" value="ECO:0007669"/>
    <property type="project" value="UniProtKB-SubCell"/>
</dbReference>
<dbReference type="EMBL" id="QXGF01001729">
    <property type="protein sequence ID" value="KAE8928154.1"/>
    <property type="molecule type" value="Genomic_DNA"/>
</dbReference>
<dbReference type="EMBL" id="QXFW01003021">
    <property type="protein sequence ID" value="KAE8973579.1"/>
    <property type="molecule type" value="Genomic_DNA"/>
</dbReference>
<accession>A0A6A4BW24</accession>
<dbReference type="Proteomes" id="UP000488956">
    <property type="component" value="Unassembled WGS sequence"/>
</dbReference>
<gene>
    <name evidence="11" type="ORF">PF001_g23842</name>
    <name evidence="10" type="ORF">PF004_g12537</name>
    <name evidence="9" type="ORF">PF005_g21923</name>
    <name evidence="8" type="ORF">PF006_g21019</name>
    <name evidence="5" type="ORF">PF009_g21693</name>
    <name evidence="7" type="ORF">PF010_g21309</name>
    <name evidence="6" type="ORF">PF011_g25195</name>
</gene>
<keyword evidence="3" id="KW-0964">Secreted</keyword>
<dbReference type="EMBL" id="QXGB01001915">
    <property type="protein sequence ID" value="KAE9183820.1"/>
    <property type="molecule type" value="Genomic_DNA"/>
</dbReference>
<evidence type="ECO:0000256" key="1">
    <source>
        <dbReference type="ARBA" id="ARBA00004340"/>
    </source>
</evidence>
<dbReference type="EMBL" id="QXGC01000720">
    <property type="protein sequence ID" value="KAE9223357.1"/>
    <property type="molecule type" value="Genomic_DNA"/>
</dbReference>
<evidence type="ECO:0000313" key="10">
    <source>
        <dbReference type="EMBL" id="KAE9223357.1"/>
    </source>
</evidence>
<evidence type="ECO:0000313" key="18">
    <source>
        <dbReference type="Proteomes" id="UP000488956"/>
    </source>
</evidence>
<protein>
    <recommendedName>
        <fullName evidence="4">Crinkler effector protein N-terminal domain-containing protein</fullName>
    </recommendedName>
</protein>
<evidence type="ECO:0000313" key="8">
    <source>
        <dbReference type="EMBL" id="KAE9107773.1"/>
    </source>
</evidence>
<evidence type="ECO:0000313" key="13">
    <source>
        <dbReference type="Proteomes" id="UP000433483"/>
    </source>
</evidence>
<dbReference type="CDD" id="cd17039">
    <property type="entry name" value="Ubl_ubiquitin_like"/>
    <property type="match status" value="1"/>
</dbReference>
<evidence type="ECO:0000313" key="5">
    <source>
        <dbReference type="EMBL" id="KAE8928154.1"/>
    </source>
</evidence>
<evidence type="ECO:0000256" key="2">
    <source>
        <dbReference type="ARBA" id="ARBA00004613"/>
    </source>
</evidence>
<evidence type="ECO:0000313" key="11">
    <source>
        <dbReference type="EMBL" id="KAE9281298.1"/>
    </source>
</evidence>
<dbReference type="EMBL" id="QXGE01002510">
    <property type="protein sequence ID" value="KAE9281298.1"/>
    <property type="molecule type" value="Genomic_DNA"/>
</dbReference>
<reference evidence="12 13" key="1">
    <citation type="submission" date="2018-08" db="EMBL/GenBank/DDBJ databases">
        <title>Genomic investigation of the strawberry pathogen Phytophthora fragariae indicates pathogenicity is determined by transcriptional variation in three key races.</title>
        <authorList>
            <person name="Adams T.M."/>
            <person name="Armitage A.D."/>
            <person name="Sobczyk M.K."/>
            <person name="Bates H.J."/>
            <person name="Dunwell J.M."/>
            <person name="Nellist C.F."/>
            <person name="Harrison R.J."/>
        </authorList>
    </citation>
    <scope>NUCLEOTIDE SEQUENCE [LARGE SCALE GENOMIC DNA]</scope>
    <source>
        <strain evidence="11 14">A4</strain>
        <strain evidence="10 17">BC-23</strain>
        <strain evidence="9 13">NOV-27</strain>
        <strain evidence="8 15">NOV-5</strain>
        <strain evidence="5 12">NOV-9</strain>
        <strain evidence="7 18">ONT-3</strain>
        <strain evidence="6 16">SCRP245</strain>
    </source>
</reference>
<evidence type="ECO:0000313" key="16">
    <source>
        <dbReference type="Proteomes" id="UP000460718"/>
    </source>
</evidence>
<comment type="subcellular location">
    <subcellularLocation>
        <location evidence="1">Host cell</location>
    </subcellularLocation>
    <subcellularLocation>
        <location evidence="2">Secreted</location>
    </subcellularLocation>
</comment>
<keyword evidence="13" id="KW-1185">Reference proteome</keyword>
<comment type="caution">
    <text evidence="11">The sequence shown here is derived from an EMBL/GenBank/DDBJ whole genome shotgun (WGS) entry which is preliminary data.</text>
</comment>
<dbReference type="EMBL" id="QXGA01001899">
    <property type="protein sequence ID" value="KAE9107773.1"/>
    <property type="molecule type" value="Genomic_DNA"/>
</dbReference>
<evidence type="ECO:0000313" key="6">
    <source>
        <dbReference type="EMBL" id="KAE8973579.1"/>
    </source>
</evidence>
<sequence length="191" mass="21058">MKLFCSIIGADGAAFPVGMRETDDTVGDLKDTIRAKKINDLVNIDADKMRLFLARKDDEWMTTSDTPDDSWLQNELDATKLIEDAFKFDLGKRVVHVLARLPAEVEAEAALAQVRKIRTVAQMRRRAKAEREDIEEEEAHIVNIPPAAQARLGRTCGVAGSAKSARSLVRLTNRARTPTNGGGTPICRVVC</sequence>
<dbReference type="AlphaFoldDB" id="A0A6A4BW24"/>
<dbReference type="Proteomes" id="UP000460718">
    <property type="component" value="Unassembled WGS sequence"/>
</dbReference>
<evidence type="ECO:0000313" key="9">
    <source>
        <dbReference type="EMBL" id="KAE9183820.1"/>
    </source>
</evidence>
<dbReference type="Proteomes" id="UP000476176">
    <property type="component" value="Unassembled WGS sequence"/>
</dbReference>
<evidence type="ECO:0000256" key="3">
    <source>
        <dbReference type="ARBA" id="ARBA00022525"/>
    </source>
</evidence>